<dbReference type="InterPro" id="IPR002156">
    <property type="entry name" value="RNaseH_domain"/>
</dbReference>
<dbReference type="InterPro" id="IPR044730">
    <property type="entry name" value="RNase_H-like_dom_plant"/>
</dbReference>
<evidence type="ECO:0000313" key="4">
    <source>
        <dbReference type="Proteomes" id="UP000593568"/>
    </source>
</evidence>
<dbReference type="Pfam" id="PF13966">
    <property type="entry name" value="zf-RVT"/>
    <property type="match status" value="1"/>
</dbReference>
<dbReference type="PANTHER" id="PTHR47074:SF61">
    <property type="entry name" value="RNASE H TYPE-1 DOMAIN-CONTAINING PROTEIN"/>
    <property type="match status" value="1"/>
</dbReference>
<accession>A0A7J9FNI1</accession>
<evidence type="ECO:0000259" key="2">
    <source>
        <dbReference type="Pfam" id="PF13966"/>
    </source>
</evidence>
<protein>
    <recommendedName>
        <fullName evidence="5">RNase H type-1 domain-containing protein</fullName>
    </recommendedName>
</protein>
<dbReference type="InterPro" id="IPR026960">
    <property type="entry name" value="RVT-Znf"/>
</dbReference>
<feature type="domain" description="RNase H type-1" evidence="1">
    <location>
        <begin position="189"/>
        <end position="310"/>
    </location>
</feature>
<dbReference type="InterPro" id="IPR036397">
    <property type="entry name" value="RNaseH_sf"/>
</dbReference>
<dbReference type="CDD" id="cd06222">
    <property type="entry name" value="RNase_H_like"/>
    <property type="match status" value="1"/>
</dbReference>
<dbReference type="InterPro" id="IPR052929">
    <property type="entry name" value="RNase_H-like_EbsB-rel"/>
</dbReference>
<dbReference type="Gene3D" id="3.30.420.10">
    <property type="entry name" value="Ribonuclease H-like superfamily/Ribonuclease H"/>
    <property type="match status" value="1"/>
</dbReference>
<organism evidence="3 4">
    <name type="scientific">Gossypium trilobum</name>
    <dbReference type="NCBI Taxonomy" id="34281"/>
    <lineage>
        <taxon>Eukaryota</taxon>
        <taxon>Viridiplantae</taxon>
        <taxon>Streptophyta</taxon>
        <taxon>Embryophyta</taxon>
        <taxon>Tracheophyta</taxon>
        <taxon>Spermatophyta</taxon>
        <taxon>Magnoliopsida</taxon>
        <taxon>eudicotyledons</taxon>
        <taxon>Gunneridae</taxon>
        <taxon>Pentapetalae</taxon>
        <taxon>rosids</taxon>
        <taxon>malvids</taxon>
        <taxon>Malvales</taxon>
        <taxon>Malvaceae</taxon>
        <taxon>Malvoideae</taxon>
        <taxon>Gossypium</taxon>
    </lineage>
</organism>
<dbReference type="EMBL" id="JABEZW010224653">
    <property type="protein sequence ID" value="MBA0786837.1"/>
    <property type="molecule type" value="Genomic_DNA"/>
</dbReference>
<comment type="caution">
    <text evidence="3">The sequence shown here is derived from an EMBL/GenBank/DDBJ whole genome shotgun (WGS) entry which is preliminary data.</text>
</comment>
<evidence type="ECO:0008006" key="5">
    <source>
        <dbReference type="Google" id="ProtNLM"/>
    </source>
</evidence>
<gene>
    <name evidence="3" type="ORF">Gotri_027836</name>
</gene>
<dbReference type="Proteomes" id="UP000593568">
    <property type="component" value="Unassembled WGS sequence"/>
</dbReference>
<evidence type="ECO:0000259" key="1">
    <source>
        <dbReference type="Pfam" id="PF13456"/>
    </source>
</evidence>
<dbReference type="SUPFAM" id="SSF53098">
    <property type="entry name" value="Ribonuclease H-like"/>
    <property type="match status" value="1"/>
</dbReference>
<dbReference type="Pfam" id="PF13456">
    <property type="entry name" value="RVT_3"/>
    <property type="match status" value="1"/>
</dbReference>
<proteinExistence type="predicted"/>
<dbReference type="GO" id="GO:0003676">
    <property type="term" value="F:nucleic acid binding"/>
    <property type="evidence" value="ECO:0007669"/>
    <property type="project" value="InterPro"/>
</dbReference>
<dbReference type="GO" id="GO:0004523">
    <property type="term" value="F:RNA-DNA hybrid ribonuclease activity"/>
    <property type="evidence" value="ECO:0007669"/>
    <property type="project" value="InterPro"/>
</dbReference>
<dbReference type="InterPro" id="IPR012337">
    <property type="entry name" value="RNaseH-like_sf"/>
</dbReference>
<reference evidence="3 4" key="1">
    <citation type="journal article" date="2019" name="Genome Biol. Evol.">
        <title>Insights into the evolution of the New World diploid cottons (Gossypium, subgenus Houzingenia) based on genome sequencing.</title>
        <authorList>
            <person name="Grover C.E."/>
            <person name="Arick M.A. 2nd"/>
            <person name="Thrash A."/>
            <person name="Conover J.L."/>
            <person name="Sanders W.S."/>
            <person name="Peterson D.G."/>
            <person name="Frelichowski J.E."/>
            <person name="Scheffler J.A."/>
            <person name="Scheffler B.E."/>
            <person name="Wendel J.F."/>
        </authorList>
    </citation>
    <scope>NUCLEOTIDE SEQUENCE [LARGE SCALE GENOMIC DNA]</scope>
    <source>
        <strain evidence="3">8</strain>
        <tissue evidence="3">Leaf</tissue>
    </source>
</reference>
<sequence length="341" mass="39156">MHDSNVAELIDSKNRSWKVELINNTFAEEDAARILRIPLAQTPHEDFLFWGGEMSGEFTVRSAYKLLQRSIDNPRAYALQTIYRNFYKKLWSLNLPTKIKVTIWRLSWNYLPTKVNLQHRKLTVNQSCPRCVEKAETMNHLFRDCPATNEALEKLNLYHSRLFCCALWAIWGDRNKRVHEGKGGFIKINFDGAFNKSQNRSASGVVVRDSEGKILLSCTEIHENISSAFTVEPIACRKAVQIGTGKGWQFLIFEGDSLAVIKKCNIKGQDRSMIGTYIHDIQQQIYGLDKIRFQHAPRSVNSLAHIIATETLKKGEEIYLDLGVPEYAEEQARYDVSRELD</sequence>
<dbReference type="PANTHER" id="PTHR47074">
    <property type="entry name" value="BNAC02G40300D PROTEIN"/>
    <property type="match status" value="1"/>
</dbReference>
<name>A0A7J9FNI1_9ROSI</name>
<keyword evidence="4" id="KW-1185">Reference proteome</keyword>
<evidence type="ECO:0000313" key="3">
    <source>
        <dbReference type="EMBL" id="MBA0786837.1"/>
    </source>
</evidence>
<feature type="domain" description="Reverse transcriptase zinc-binding" evidence="2">
    <location>
        <begin position="58"/>
        <end position="150"/>
    </location>
</feature>
<dbReference type="AlphaFoldDB" id="A0A7J9FNI1"/>